<protein>
    <submittedName>
        <fullName evidence="3">C2H2-type domain-containing protein</fullName>
    </submittedName>
</protein>
<proteinExistence type="predicted"/>
<feature type="compositionally biased region" description="Basic and acidic residues" evidence="1">
    <location>
        <begin position="98"/>
        <end position="109"/>
    </location>
</feature>
<dbReference type="AlphaFoldDB" id="A0A0N5A3L1"/>
<feature type="region of interest" description="Disordered" evidence="1">
    <location>
        <begin position="1"/>
        <end position="20"/>
    </location>
</feature>
<sequence>MNTVTEVPEKRDYSSFDDSQYNNRGQFDSVYKVTRAPESDFKPAEYMLSILHLINNTEPLASNSPDDLPVMEYDPNAFYIDELRNTENNSGEITQPVAKKDEPTNKSESLEVNHDSSKLISFREEKRNCYKCSKDSSFTTDCNNVSDQINKSSVRGNIKELFVETVKYIYNEKDEEINNGDFTLSPKMKIKKRLPISEPVDNVSYNHYRIILRKEYFALFQNENQNQEDSENNDSGSIEEKKNNSNTNYGPEDLIYHGNNNVTNYPVDVYNNERDYASLSNDDIMEEENIYDENMNDENMNDESMDDENMNDENMDDESMDDENMNDENFNIEIMEYEDIDDVQMVVDDEPHLLDVRNGDREHMEVYNEINIPIPIEADTFVTLHYAEDCFEEQMPLNEYLNLREFGQRFNTIFGSPENPRSNDEAIGIIQEDDGPFLQELEPIRIDPIFDDIEASFDGELNNESLERNPTNNVARPSAINDISLLVVSQVESTDYFNANFFRSDKVRFSIIAIFQKLLEILRKAIDFQFDFLYNEIHNLDATRIGNNNGMLNSGSTIYDEVYKLYKVKQFLITTIPDIICFIITKHLNKNVRDYYPIASRIFQKYSEFLYSRTLLECYFHKNFSRVNNNSFDYDALRQQYEITYEDDRRFILVDTPSNRGYVNGFFETSNNTNRFILPIFESMFLYFYYHNFTLIVRMSHSSTFNGQRGQRNNDSIHIKIGGLIPSNFVNVLMDAYLVNEELRLLQPYNALYRFDPIHNYRRRG</sequence>
<organism evidence="2 3">
    <name type="scientific">Parastrongyloides trichosuri</name>
    <name type="common">Possum-specific nematode worm</name>
    <dbReference type="NCBI Taxonomy" id="131310"/>
    <lineage>
        <taxon>Eukaryota</taxon>
        <taxon>Metazoa</taxon>
        <taxon>Ecdysozoa</taxon>
        <taxon>Nematoda</taxon>
        <taxon>Chromadorea</taxon>
        <taxon>Rhabditida</taxon>
        <taxon>Tylenchina</taxon>
        <taxon>Panagrolaimomorpha</taxon>
        <taxon>Strongyloidoidea</taxon>
        <taxon>Strongyloididae</taxon>
        <taxon>Parastrongyloides</taxon>
    </lineage>
</organism>
<dbReference type="Proteomes" id="UP000038045">
    <property type="component" value="Unplaced"/>
</dbReference>
<evidence type="ECO:0000313" key="2">
    <source>
        <dbReference type="Proteomes" id="UP000038045"/>
    </source>
</evidence>
<feature type="region of interest" description="Disordered" evidence="1">
    <location>
        <begin position="225"/>
        <end position="252"/>
    </location>
</feature>
<keyword evidence="2" id="KW-1185">Reference proteome</keyword>
<accession>A0A0N5A3L1</accession>
<dbReference type="STRING" id="131310.A0A0N5A3L1"/>
<evidence type="ECO:0000256" key="1">
    <source>
        <dbReference type="SAM" id="MobiDB-lite"/>
    </source>
</evidence>
<dbReference type="WBParaSite" id="PTRK_0001621600.1">
    <property type="protein sequence ID" value="PTRK_0001621600.1"/>
    <property type="gene ID" value="PTRK_0001621600"/>
</dbReference>
<feature type="region of interest" description="Disordered" evidence="1">
    <location>
        <begin position="86"/>
        <end position="109"/>
    </location>
</feature>
<name>A0A0N5A3L1_PARTI</name>
<reference evidence="3" key="1">
    <citation type="submission" date="2017-02" db="UniProtKB">
        <authorList>
            <consortium name="WormBaseParasite"/>
        </authorList>
    </citation>
    <scope>IDENTIFICATION</scope>
</reference>
<evidence type="ECO:0000313" key="3">
    <source>
        <dbReference type="WBParaSite" id="PTRK_0001621600.1"/>
    </source>
</evidence>